<feature type="region of interest" description="Disordered" evidence="1">
    <location>
        <begin position="169"/>
        <end position="210"/>
    </location>
</feature>
<organism evidence="2 3">
    <name type="scientific">Solanum pinnatisectum</name>
    <name type="common">tansyleaf nightshade</name>
    <dbReference type="NCBI Taxonomy" id="50273"/>
    <lineage>
        <taxon>Eukaryota</taxon>
        <taxon>Viridiplantae</taxon>
        <taxon>Streptophyta</taxon>
        <taxon>Embryophyta</taxon>
        <taxon>Tracheophyta</taxon>
        <taxon>Spermatophyta</taxon>
        <taxon>Magnoliopsida</taxon>
        <taxon>eudicotyledons</taxon>
        <taxon>Gunneridae</taxon>
        <taxon>Pentapetalae</taxon>
        <taxon>asterids</taxon>
        <taxon>lamiids</taxon>
        <taxon>Solanales</taxon>
        <taxon>Solanaceae</taxon>
        <taxon>Solanoideae</taxon>
        <taxon>Solaneae</taxon>
        <taxon>Solanum</taxon>
    </lineage>
</organism>
<gene>
    <name evidence="2" type="ORF">R3W88_027438</name>
</gene>
<comment type="caution">
    <text evidence="2">The sequence shown here is derived from an EMBL/GenBank/DDBJ whole genome shotgun (WGS) entry which is preliminary data.</text>
</comment>
<evidence type="ECO:0000313" key="2">
    <source>
        <dbReference type="EMBL" id="KAK4724659.1"/>
    </source>
</evidence>
<feature type="compositionally biased region" description="Polar residues" evidence="1">
    <location>
        <begin position="182"/>
        <end position="192"/>
    </location>
</feature>
<reference evidence="2 3" key="1">
    <citation type="submission" date="2023-10" db="EMBL/GenBank/DDBJ databases">
        <title>Genome-Wide Identification Analysis in wild type Solanum Pinnatisectum Reveals Some Genes Defensing Phytophthora Infestans.</title>
        <authorList>
            <person name="Sun C."/>
        </authorList>
    </citation>
    <scope>NUCLEOTIDE SEQUENCE [LARGE SCALE GENOMIC DNA]</scope>
    <source>
        <strain evidence="2">LQN</strain>
        <tissue evidence="2">Leaf</tissue>
    </source>
</reference>
<keyword evidence="3" id="KW-1185">Reference proteome</keyword>
<feature type="compositionally biased region" description="Low complexity" evidence="1">
    <location>
        <begin position="196"/>
        <end position="210"/>
    </location>
</feature>
<evidence type="ECO:0008006" key="4">
    <source>
        <dbReference type="Google" id="ProtNLM"/>
    </source>
</evidence>
<dbReference type="Proteomes" id="UP001311915">
    <property type="component" value="Unassembled WGS sequence"/>
</dbReference>
<name>A0AAV9LG66_9SOLN</name>
<accession>A0AAV9LG66</accession>
<sequence length="210" mass="23434">MTSCIQKPGAGGRFELKQSMVQLLHTNGQFTDLSHKDPTIHIQNFFEISDTYTPARVNVDYVRLTLFPFSLLGEPKRWLNSEPVNLITTWNYLKTTGMLEVDVVTALTAQIAAMQNMINTHFSNLALGQQPIQVNVFQQPPSWCEICGDGDHSAEVCSANPDSVNFVGNGQRGGGQQNYGNSYNPSWRNHPNFSWGGNQNQGQGQNQYRP</sequence>
<dbReference type="EMBL" id="JAWPEI010000006">
    <property type="protein sequence ID" value="KAK4724659.1"/>
    <property type="molecule type" value="Genomic_DNA"/>
</dbReference>
<proteinExistence type="predicted"/>
<evidence type="ECO:0000256" key="1">
    <source>
        <dbReference type="SAM" id="MobiDB-lite"/>
    </source>
</evidence>
<dbReference type="AlphaFoldDB" id="A0AAV9LG66"/>
<protein>
    <recommendedName>
        <fullName evidence="4">Retrotransposon gag protein</fullName>
    </recommendedName>
</protein>
<evidence type="ECO:0000313" key="3">
    <source>
        <dbReference type="Proteomes" id="UP001311915"/>
    </source>
</evidence>